<evidence type="ECO:0000256" key="4">
    <source>
        <dbReference type="ARBA" id="ARBA00023136"/>
    </source>
</evidence>
<dbReference type="PANTHER" id="PTHR10671">
    <property type="entry name" value="EPITHELIAL MEMBRANE PROTEIN-RELATED"/>
    <property type="match status" value="1"/>
</dbReference>
<evidence type="ECO:0000256" key="3">
    <source>
        <dbReference type="ARBA" id="ARBA00022989"/>
    </source>
</evidence>
<keyword evidence="2 5" id="KW-0812">Transmembrane</keyword>
<dbReference type="KEGG" id="spu:586281"/>
<keyword evidence="7" id="KW-1185">Reference proteome</keyword>
<keyword evidence="4 5" id="KW-0472">Membrane</keyword>
<dbReference type="PANTHER" id="PTHR10671:SF108">
    <property type="entry name" value="CLAUDIN FAMILY PROTEIN-RELATED"/>
    <property type="match status" value="1"/>
</dbReference>
<protein>
    <submittedName>
        <fullName evidence="6">Uncharacterized protein</fullName>
    </submittedName>
</protein>
<sequence>MALGCAAGSHISRSQLIVCIIGFVGFTLLALGAVSDYWVTYGITSAVSAGSSNGSSPPPQAALLHREGLWRSCLQYIANNSTSVTGHMCFFGLSAPDSLSMSQGLNSQTRYEVSFLIATWVLYGLGVVLSLIAVVMAIAALRHKKNQTLLRGVSAVFILAALLAFLGLVIYAVRTSKFPNQWPNGDSPYSSSSLAWAYGISWVGLLLCFIAGVGHLWVMRRYEDSMI</sequence>
<keyword evidence="3 5" id="KW-1133">Transmembrane helix</keyword>
<dbReference type="InterPro" id="IPR004031">
    <property type="entry name" value="PMP22/EMP/MP20/Claudin"/>
</dbReference>
<feature type="transmembrane region" description="Helical" evidence="5">
    <location>
        <begin position="115"/>
        <end position="141"/>
    </location>
</feature>
<dbReference type="InParanoid" id="A0A7M7RGX5"/>
<dbReference type="Pfam" id="PF13903">
    <property type="entry name" value="Claudin_2"/>
    <property type="match status" value="1"/>
</dbReference>
<evidence type="ECO:0000313" key="6">
    <source>
        <dbReference type="EnsemblMetazoa" id="XP_800385"/>
    </source>
</evidence>
<comment type="subcellular location">
    <subcellularLocation>
        <location evidence="1">Membrane</location>
        <topology evidence="1">Multi-pass membrane protein</topology>
    </subcellularLocation>
</comment>
<dbReference type="InterPro" id="IPR050579">
    <property type="entry name" value="PMP-22/EMP/MP20-like"/>
</dbReference>
<evidence type="ECO:0000256" key="1">
    <source>
        <dbReference type="ARBA" id="ARBA00004141"/>
    </source>
</evidence>
<feature type="transmembrane region" description="Helical" evidence="5">
    <location>
        <begin position="193"/>
        <end position="218"/>
    </location>
</feature>
<reference evidence="7" key="1">
    <citation type="submission" date="2015-02" db="EMBL/GenBank/DDBJ databases">
        <title>Genome sequencing for Strongylocentrotus purpuratus.</title>
        <authorList>
            <person name="Murali S."/>
            <person name="Liu Y."/>
            <person name="Vee V."/>
            <person name="English A."/>
            <person name="Wang M."/>
            <person name="Skinner E."/>
            <person name="Han Y."/>
            <person name="Muzny D.M."/>
            <person name="Worley K.C."/>
            <person name="Gibbs R.A."/>
        </authorList>
    </citation>
    <scope>NUCLEOTIDE SEQUENCE</scope>
</reference>
<dbReference type="OMA" id="WRVCYRP"/>
<dbReference type="OrthoDB" id="10332947at2759"/>
<feature type="transmembrane region" description="Helical" evidence="5">
    <location>
        <begin position="16"/>
        <end position="34"/>
    </location>
</feature>
<dbReference type="GeneID" id="586281"/>
<dbReference type="AlphaFoldDB" id="A0A7M7RGX5"/>
<evidence type="ECO:0000256" key="2">
    <source>
        <dbReference type="ARBA" id="ARBA00022692"/>
    </source>
</evidence>
<dbReference type="GO" id="GO:0005886">
    <property type="term" value="C:plasma membrane"/>
    <property type="evidence" value="ECO:0000318"/>
    <property type="project" value="GO_Central"/>
</dbReference>
<dbReference type="Gene3D" id="1.20.140.150">
    <property type="match status" value="1"/>
</dbReference>
<feature type="transmembrane region" description="Helical" evidence="5">
    <location>
        <begin position="153"/>
        <end position="173"/>
    </location>
</feature>
<dbReference type="FunCoup" id="A0A7M7RGX5">
    <property type="interactions" value="1054"/>
</dbReference>
<organism evidence="6 7">
    <name type="scientific">Strongylocentrotus purpuratus</name>
    <name type="common">Purple sea urchin</name>
    <dbReference type="NCBI Taxonomy" id="7668"/>
    <lineage>
        <taxon>Eukaryota</taxon>
        <taxon>Metazoa</taxon>
        <taxon>Echinodermata</taxon>
        <taxon>Eleutherozoa</taxon>
        <taxon>Echinozoa</taxon>
        <taxon>Echinoidea</taxon>
        <taxon>Euechinoidea</taxon>
        <taxon>Echinacea</taxon>
        <taxon>Camarodonta</taxon>
        <taxon>Echinidea</taxon>
        <taxon>Strongylocentrotidae</taxon>
        <taxon>Strongylocentrotus</taxon>
    </lineage>
</organism>
<name>A0A7M7RGX5_STRPU</name>
<reference evidence="6" key="2">
    <citation type="submission" date="2021-01" db="UniProtKB">
        <authorList>
            <consortium name="EnsemblMetazoa"/>
        </authorList>
    </citation>
    <scope>IDENTIFICATION</scope>
</reference>
<dbReference type="Proteomes" id="UP000007110">
    <property type="component" value="Unassembled WGS sequence"/>
</dbReference>
<evidence type="ECO:0000313" key="7">
    <source>
        <dbReference type="Proteomes" id="UP000007110"/>
    </source>
</evidence>
<accession>A0A7M7RGX5</accession>
<dbReference type="RefSeq" id="XP_800385.2">
    <property type="nucleotide sequence ID" value="XM_795292.5"/>
</dbReference>
<evidence type="ECO:0000256" key="5">
    <source>
        <dbReference type="SAM" id="Phobius"/>
    </source>
</evidence>
<dbReference type="EnsemblMetazoa" id="XM_795292">
    <property type="protein sequence ID" value="XP_800385"/>
    <property type="gene ID" value="LOC586281"/>
</dbReference>
<proteinExistence type="predicted"/>